<comment type="caution">
    <text evidence="9">The sequence shown here is derived from an EMBL/GenBank/DDBJ whole genome shotgun (WGS) entry which is preliminary data.</text>
</comment>
<dbReference type="Proteomes" id="UP001147782">
    <property type="component" value="Unassembled WGS sequence"/>
</dbReference>
<organism evidence="9 10">
    <name type="scientific">Penicillium cataractarum</name>
    <dbReference type="NCBI Taxonomy" id="2100454"/>
    <lineage>
        <taxon>Eukaryota</taxon>
        <taxon>Fungi</taxon>
        <taxon>Dikarya</taxon>
        <taxon>Ascomycota</taxon>
        <taxon>Pezizomycotina</taxon>
        <taxon>Eurotiomycetes</taxon>
        <taxon>Eurotiomycetidae</taxon>
        <taxon>Eurotiales</taxon>
        <taxon>Aspergillaceae</taxon>
        <taxon>Penicillium</taxon>
    </lineage>
</organism>
<dbReference type="CDD" id="cd06564">
    <property type="entry name" value="GH20_DspB_LnbB-like"/>
    <property type="match status" value="1"/>
</dbReference>
<dbReference type="SUPFAM" id="SSF55545">
    <property type="entry name" value="beta-N-acetylhexosaminidase-like domain"/>
    <property type="match status" value="1"/>
</dbReference>
<dbReference type="GO" id="GO:0004563">
    <property type="term" value="F:beta-N-acetylhexosaminidase activity"/>
    <property type="evidence" value="ECO:0007669"/>
    <property type="project" value="UniProtKB-EC"/>
</dbReference>
<feature type="domain" description="Glycoside hydrolase family 20 catalytic" evidence="7">
    <location>
        <begin position="146"/>
        <end position="442"/>
    </location>
</feature>
<accession>A0A9W9V738</accession>
<evidence type="ECO:0000256" key="1">
    <source>
        <dbReference type="ARBA" id="ARBA00001231"/>
    </source>
</evidence>
<gene>
    <name evidence="9" type="ORF">N7496_008501</name>
</gene>
<dbReference type="AlphaFoldDB" id="A0A9W9V738"/>
<name>A0A9W9V738_9EURO</name>
<evidence type="ECO:0000256" key="5">
    <source>
        <dbReference type="ARBA" id="ARBA00023295"/>
    </source>
</evidence>
<dbReference type="SUPFAM" id="SSF49899">
    <property type="entry name" value="Concanavalin A-like lectins/glucanases"/>
    <property type="match status" value="1"/>
</dbReference>
<dbReference type="EMBL" id="JAPZBS010000007">
    <property type="protein sequence ID" value="KAJ5368741.1"/>
    <property type="molecule type" value="Genomic_DNA"/>
</dbReference>
<dbReference type="GeneID" id="81440599"/>
<dbReference type="InterPro" id="IPR025705">
    <property type="entry name" value="Beta_hexosaminidase_sua/sub"/>
</dbReference>
<evidence type="ECO:0000313" key="9">
    <source>
        <dbReference type="EMBL" id="KAJ5368741.1"/>
    </source>
</evidence>
<dbReference type="Gene3D" id="2.60.120.200">
    <property type="match status" value="1"/>
</dbReference>
<dbReference type="EC" id="3.2.1.52" evidence="3"/>
<keyword evidence="5" id="KW-0326">Glycosidase</keyword>
<dbReference type="Gene3D" id="3.30.379.10">
    <property type="entry name" value="Chitobiase/beta-hexosaminidase domain 2-like"/>
    <property type="match status" value="1"/>
</dbReference>
<reference evidence="9" key="1">
    <citation type="submission" date="2022-11" db="EMBL/GenBank/DDBJ databases">
        <authorList>
            <person name="Petersen C."/>
        </authorList>
    </citation>
    <scope>NUCLEOTIDE SEQUENCE</scope>
    <source>
        <strain evidence="9">IBT 29864</strain>
    </source>
</reference>
<dbReference type="Gene3D" id="3.20.20.80">
    <property type="entry name" value="Glycosidases"/>
    <property type="match status" value="1"/>
</dbReference>
<dbReference type="OrthoDB" id="428480at2759"/>
<proteinExistence type="inferred from homology"/>
<protein>
    <recommendedName>
        <fullName evidence="3">beta-N-acetylhexosaminidase</fullName>
        <ecNumber evidence="3">3.2.1.52</ecNumber>
    </recommendedName>
</protein>
<comment type="similarity">
    <text evidence="2">Belongs to the glycosyl hydrolase 20 family.</text>
</comment>
<evidence type="ECO:0000259" key="8">
    <source>
        <dbReference type="Pfam" id="PF02838"/>
    </source>
</evidence>
<dbReference type="InterPro" id="IPR017853">
    <property type="entry name" value="GH"/>
</dbReference>
<dbReference type="InterPro" id="IPR013320">
    <property type="entry name" value="ConA-like_dom_sf"/>
</dbReference>
<dbReference type="PRINTS" id="PR00738">
    <property type="entry name" value="GLHYDRLASE20"/>
</dbReference>
<dbReference type="InterPro" id="IPR015882">
    <property type="entry name" value="HEX_bac_N"/>
</dbReference>
<dbReference type="Pfam" id="PF02838">
    <property type="entry name" value="Glyco_hydro_20b"/>
    <property type="match status" value="1"/>
</dbReference>
<evidence type="ECO:0000313" key="10">
    <source>
        <dbReference type="Proteomes" id="UP001147782"/>
    </source>
</evidence>
<evidence type="ECO:0000256" key="4">
    <source>
        <dbReference type="ARBA" id="ARBA00022801"/>
    </source>
</evidence>
<feature type="active site" description="Proton donor" evidence="6">
    <location>
        <position position="305"/>
    </location>
</feature>
<reference evidence="9" key="2">
    <citation type="journal article" date="2023" name="IMA Fungus">
        <title>Comparative genomic study of the Penicillium genus elucidates a diverse pangenome and 15 lateral gene transfer events.</title>
        <authorList>
            <person name="Petersen C."/>
            <person name="Sorensen T."/>
            <person name="Nielsen M.R."/>
            <person name="Sondergaard T.E."/>
            <person name="Sorensen J.L."/>
            <person name="Fitzpatrick D.A."/>
            <person name="Frisvad J.C."/>
            <person name="Nielsen K.L."/>
        </authorList>
    </citation>
    <scope>NUCLEOTIDE SEQUENCE</scope>
    <source>
        <strain evidence="9">IBT 29864</strain>
    </source>
</reference>
<feature type="domain" description="Beta-hexosaminidase bacterial type N-terminal" evidence="8">
    <location>
        <begin position="45"/>
        <end position="126"/>
    </location>
</feature>
<dbReference type="PANTHER" id="PTHR43678:SF1">
    <property type="entry name" value="BETA-N-ACETYLHEXOSAMINIDASE"/>
    <property type="match status" value="1"/>
</dbReference>
<evidence type="ECO:0000256" key="3">
    <source>
        <dbReference type="ARBA" id="ARBA00012663"/>
    </source>
</evidence>
<dbReference type="PANTHER" id="PTHR43678">
    <property type="entry name" value="PUTATIVE (AFU_ORTHOLOGUE AFUA_2G00640)-RELATED"/>
    <property type="match status" value="1"/>
</dbReference>
<dbReference type="InterPro" id="IPR015883">
    <property type="entry name" value="Glyco_hydro_20_cat"/>
</dbReference>
<comment type="catalytic activity">
    <reaction evidence="1">
        <text>Hydrolysis of terminal non-reducing N-acetyl-D-hexosamine residues in N-acetyl-beta-D-hexosaminides.</text>
        <dbReference type="EC" id="3.2.1.52"/>
    </reaction>
</comment>
<dbReference type="RefSeq" id="XP_056553483.1">
    <property type="nucleotide sequence ID" value="XM_056701420.1"/>
</dbReference>
<sequence>MPFNVTGQGTYSLDRIQRIVVDTRYAKSFNDKGQSLIPPSLWEFATTFQQDLADSLGIKVQLEEGRILESNSIFITLDPNGTYLDAAERATLEGYSIAVRTHGIQITGASALGSWWGTRTLLQMAIINNKRLAYGAGSDAPGWATRGAMLDCGRHYYPPEFLIEMCSYLSFFKQNEFHVHLSDNLFINYDTYTTAEEWALYKSFRLLSDDPAVAGLNQNENESYTKDQFDSVQRQCASRGVTIIPEIEAPAHALSITTWKPQLALDGDPTLINISHPDALPTMRTIWKTFLPWFHSKTVHIGADEYSADLVADYDRLVNNLQSFIEQESGKQVRIWGTFTPSSGFNVSKDVVIQHWASYDDNPYFDYIKNGWSVINSDYAFYVVTKWSGYFPQRMNKTLIFNGNPMGGAYAPHIFDITNATNNPSRKDPSVVGHVAAQWSDFGPIPSTYLEAYYGWRNELPAMADKQWGGQLIESEYNDVLECLIAKVPGQNLDRRAKSKTNLIFSYQFSESRSHANQIKDSSGNGYTAISHGCSIHSNALHLDGYCYLETPLFSKGRNYSLSFWINPSSSSGVIFSGPDSALLNGEGSNPNVTLVTGNNSYTLNYSLPVNTWTQVALSGLGDFTYLTVLEQNSAFAKQMEFLTIFHPNAVSSARGVMDVWDKIAIEAPLKEIGRGIRGMIKNITLLA</sequence>
<evidence type="ECO:0000259" key="7">
    <source>
        <dbReference type="Pfam" id="PF00728"/>
    </source>
</evidence>
<dbReference type="InterPro" id="IPR029018">
    <property type="entry name" value="Hex-like_dom2"/>
</dbReference>
<dbReference type="GO" id="GO:0005975">
    <property type="term" value="P:carbohydrate metabolic process"/>
    <property type="evidence" value="ECO:0007669"/>
    <property type="project" value="InterPro"/>
</dbReference>
<evidence type="ECO:0000256" key="6">
    <source>
        <dbReference type="PIRSR" id="PIRSR625705-1"/>
    </source>
</evidence>
<keyword evidence="4" id="KW-0378">Hydrolase</keyword>
<keyword evidence="10" id="KW-1185">Reference proteome</keyword>
<dbReference type="InterPro" id="IPR052764">
    <property type="entry name" value="GH20_Enzymes"/>
</dbReference>
<evidence type="ECO:0000256" key="2">
    <source>
        <dbReference type="ARBA" id="ARBA00006285"/>
    </source>
</evidence>
<dbReference type="SUPFAM" id="SSF51445">
    <property type="entry name" value="(Trans)glycosidases"/>
    <property type="match status" value="1"/>
</dbReference>
<dbReference type="Pfam" id="PF00728">
    <property type="entry name" value="Glyco_hydro_20"/>
    <property type="match status" value="1"/>
</dbReference>